<dbReference type="GeneID" id="94831397"/>
<gene>
    <name evidence="2" type="ORF">TRFO_12538</name>
</gene>
<evidence type="ECO:0000256" key="1">
    <source>
        <dbReference type="SAM" id="Phobius"/>
    </source>
</evidence>
<dbReference type="VEuPathDB" id="TrichDB:TRFO_12538"/>
<name>A0A1J4L2A3_9EUKA</name>
<dbReference type="AlphaFoldDB" id="A0A1J4L2A3"/>
<accession>A0A1J4L2A3</accession>
<evidence type="ECO:0000313" key="3">
    <source>
        <dbReference type="Proteomes" id="UP000179807"/>
    </source>
</evidence>
<evidence type="ECO:0000313" key="2">
    <source>
        <dbReference type="EMBL" id="OHT17216.1"/>
    </source>
</evidence>
<feature type="transmembrane region" description="Helical" evidence="1">
    <location>
        <begin position="284"/>
        <end position="302"/>
    </location>
</feature>
<feature type="transmembrane region" description="Helical" evidence="1">
    <location>
        <begin position="322"/>
        <end position="345"/>
    </location>
</feature>
<sequence>MESVTIEKHFYCPKKKYLFLSTTDNQRKGLVYLYFIFIAFYGLIAIFSPPSKYFKENEFSFANNAHDPSYPIVISYSIQNINYLNIDFQQSIYVIRKLVNNNATNTSRAYLIKSVNSSDPNGTIANIFSKKKQKMVFHFPELSYESNQIIINSFDTSSTDMLSIELGIFFDDSNIEALIITTQYNNYGGDLFLKLLNCFVSFSMAISLVIFLMHTKNGYDQPQIIFCLILAFFGILGMAPIFLISEHLSLFSQYFFSVYKLLIHILISIRVALKHISLENKCEWFLIILIFFISAFCEMSTLDEYNKSKLTLGKLSLDEPMYRLRLVYIFTPPILSFYVILYTLINSSFNVLKILHPFMIILFSPSLLVLFSEFIFPSLMWFNESIIPDALINSSYMFSGIMYIIYHTYLS</sequence>
<organism evidence="2 3">
    <name type="scientific">Tritrichomonas foetus</name>
    <dbReference type="NCBI Taxonomy" id="1144522"/>
    <lineage>
        <taxon>Eukaryota</taxon>
        <taxon>Metamonada</taxon>
        <taxon>Parabasalia</taxon>
        <taxon>Tritrichomonadida</taxon>
        <taxon>Tritrichomonadidae</taxon>
        <taxon>Tritrichomonas</taxon>
    </lineage>
</organism>
<keyword evidence="3" id="KW-1185">Reference proteome</keyword>
<dbReference type="EMBL" id="MLAK01000024">
    <property type="protein sequence ID" value="OHT17216.1"/>
    <property type="molecule type" value="Genomic_DNA"/>
</dbReference>
<keyword evidence="1" id="KW-0812">Transmembrane</keyword>
<feature type="transmembrane region" description="Helical" evidence="1">
    <location>
        <begin position="30"/>
        <end position="48"/>
    </location>
</feature>
<feature type="transmembrane region" description="Helical" evidence="1">
    <location>
        <begin position="251"/>
        <end position="272"/>
    </location>
</feature>
<keyword evidence="1" id="KW-1133">Transmembrane helix</keyword>
<comment type="caution">
    <text evidence="2">The sequence shown here is derived from an EMBL/GenBank/DDBJ whole genome shotgun (WGS) entry which is preliminary data.</text>
</comment>
<feature type="transmembrane region" description="Helical" evidence="1">
    <location>
        <begin position="357"/>
        <end position="380"/>
    </location>
</feature>
<protein>
    <submittedName>
        <fullName evidence="2">Uncharacterized protein</fullName>
    </submittedName>
</protein>
<reference evidence="2" key="1">
    <citation type="submission" date="2016-10" db="EMBL/GenBank/DDBJ databases">
        <authorList>
            <person name="Benchimol M."/>
            <person name="Almeida L.G."/>
            <person name="Vasconcelos A.T."/>
            <person name="Perreira-Neves A."/>
            <person name="Rosa I.A."/>
            <person name="Tasca T."/>
            <person name="Bogo M.R."/>
            <person name="de Souza W."/>
        </authorList>
    </citation>
    <scope>NUCLEOTIDE SEQUENCE [LARGE SCALE GENOMIC DNA]</scope>
    <source>
        <strain evidence="2">K</strain>
    </source>
</reference>
<proteinExistence type="predicted"/>
<feature type="transmembrane region" description="Helical" evidence="1">
    <location>
        <begin position="191"/>
        <end position="212"/>
    </location>
</feature>
<feature type="transmembrane region" description="Helical" evidence="1">
    <location>
        <begin position="224"/>
        <end position="245"/>
    </location>
</feature>
<dbReference type="RefSeq" id="XP_068370352.1">
    <property type="nucleotide sequence ID" value="XM_068496693.1"/>
</dbReference>
<dbReference type="Proteomes" id="UP000179807">
    <property type="component" value="Unassembled WGS sequence"/>
</dbReference>
<keyword evidence="1" id="KW-0472">Membrane</keyword>
<feature type="transmembrane region" description="Helical" evidence="1">
    <location>
        <begin position="386"/>
        <end position="406"/>
    </location>
</feature>